<keyword evidence="7" id="KW-1185">Reference proteome</keyword>
<reference evidence="6" key="3">
    <citation type="submission" date="2025-09" db="UniProtKB">
        <authorList>
            <consortium name="Ensembl"/>
        </authorList>
    </citation>
    <scope>IDENTIFICATION</scope>
</reference>
<dbReference type="GO" id="GO:0005737">
    <property type="term" value="C:cytoplasm"/>
    <property type="evidence" value="ECO:0007669"/>
    <property type="project" value="TreeGrafter"/>
</dbReference>
<dbReference type="PANTHER" id="PTHR21258">
    <property type="entry name" value="DOCKING PROTEIN RELATED"/>
    <property type="match status" value="1"/>
</dbReference>
<dbReference type="InterPro" id="IPR001849">
    <property type="entry name" value="PH_domain"/>
</dbReference>
<dbReference type="GO" id="GO:0007265">
    <property type="term" value="P:Ras protein signal transduction"/>
    <property type="evidence" value="ECO:0007669"/>
    <property type="project" value="TreeGrafter"/>
</dbReference>
<dbReference type="AlphaFoldDB" id="H3B187"/>
<dbReference type="EMBL" id="AFYH01063637">
    <property type="status" value="NOT_ANNOTATED_CDS"/>
    <property type="molecule type" value="Genomic_DNA"/>
</dbReference>
<dbReference type="PROSITE" id="PS50003">
    <property type="entry name" value="PH_DOMAIN"/>
    <property type="match status" value="1"/>
</dbReference>
<feature type="domain" description="PH" evidence="4">
    <location>
        <begin position="4"/>
        <end position="118"/>
    </location>
</feature>
<dbReference type="EMBL" id="AFYH01063633">
    <property type="status" value="NOT_ANNOTATED_CDS"/>
    <property type="molecule type" value="Genomic_DNA"/>
</dbReference>
<feature type="region of interest" description="Disordered" evidence="3">
    <location>
        <begin position="257"/>
        <end position="284"/>
    </location>
</feature>
<dbReference type="EMBL" id="AFYH01063634">
    <property type="status" value="NOT_ANNOTATED_CDS"/>
    <property type="molecule type" value="Genomic_DNA"/>
</dbReference>
<dbReference type="GO" id="GO:0007169">
    <property type="term" value="P:cell surface receptor protein tyrosine kinase signaling pathway"/>
    <property type="evidence" value="ECO:0007669"/>
    <property type="project" value="TreeGrafter"/>
</dbReference>
<dbReference type="InParanoid" id="H3B187"/>
<dbReference type="Gene3D" id="2.30.29.30">
    <property type="entry name" value="Pleckstrin-homology domain (PH domain)/Phosphotyrosine-binding domain (PTB)"/>
    <property type="match status" value="2"/>
</dbReference>
<dbReference type="SUPFAM" id="SSF50729">
    <property type="entry name" value="PH domain-like"/>
    <property type="match status" value="2"/>
</dbReference>
<dbReference type="FunCoup" id="H3B187">
    <property type="interactions" value="622"/>
</dbReference>
<dbReference type="Pfam" id="PF02174">
    <property type="entry name" value="IRS"/>
    <property type="match status" value="1"/>
</dbReference>
<dbReference type="SMART" id="SM00310">
    <property type="entry name" value="PTBI"/>
    <property type="match status" value="1"/>
</dbReference>
<feature type="domain" description="IRS-type PTB" evidence="5">
    <location>
        <begin position="156"/>
        <end position="260"/>
    </location>
</feature>
<dbReference type="SMART" id="SM00233">
    <property type="entry name" value="PH"/>
    <property type="match status" value="1"/>
</dbReference>
<name>H3B187_LATCH</name>
<sequence length="545" mass="62522">MEESVIKQGILYFQQQQTFGKKWRKAWAILYRESTCSIARLEYYEGTNFPEKEKNLKKPENKKVIKLSDCIRVGEVMGENCPKDTATFLVETTEKLFIFAAQGSDCDNWVKSLCEVTFPVLNWLKKRKQYNQRSLKSKSARVAMEENSLYSTREPEIRDFKVAVRRTEASERCRLRGSFILKAADDCLALKDMKSGETLYTWPYRFLRRFGRDKMTFSFESGRRCASGEGNFEFETKQGNEIFHTIESAISVHKTTLKDEKRYSPPSEETMLGSRFQVPDGTTNQVPLEEQFGEEQSQRSAKSKGDISSAFHHSSSVRCLSLESSWDAKSTSKSRAVKNLHSCPLPSTKAQPVIDTKNEEEESSKSLSKHKKKHAQQKESQQESEYAVPFDAVAKSLMASTFGTFPFSRQEVDNEISSFLLKNQSGIPDPLYDSIDEMTIKGRECSALPAYFPVEHIYDEPEGISVSGVYDEPEVVKGHAWKFQATEQDPSGHEYPYNPHVDDYAVPRKIDFQQMEDFGIEYEEEDITKESEYDNVVLKILEKKN</sequence>
<dbReference type="InterPro" id="IPR002404">
    <property type="entry name" value="IRS_PTB"/>
</dbReference>
<dbReference type="PANTHER" id="PTHR21258:SF14">
    <property type="entry name" value="DOCKING PROTEIN 2"/>
    <property type="match status" value="1"/>
</dbReference>
<reference evidence="7" key="1">
    <citation type="submission" date="2011-08" db="EMBL/GenBank/DDBJ databases">
        <title>The draft genome of Latimeria chalumnae.</title>
        <authorList>
            <person name="Di Palma F."/>
            <person name="Alfoldi J."/>
            <person name="Johnson J."/>
            <person name="Berlin A."/>
            <person name="Gnerre S."/>
            <person name="Jaffe D."/>
            <person name="MacCallum I."/>
            <person name="Young S."/>
            <person name="Walker B.J."/>
            <person name="Lander E."/>
            <person name="Lindblad-Toh K."/>
        </authorList>
    </citation>
    <scope>NUCLEOTIDE SEQUENCE [LARGE SCALE GENOMIC DNA]</scope>
    <source>
        <strain evidence="7">Wild caught</strain>
    </source>
</reference>
<dbReference type="EMBL" id="AFYH01063638">
    <property type="status" value="NOT_ANNOTATED_CDS"/>
    <property type="molecule type" value="Genomic_DNA"/>
</dbReference>
<evidence type="ECO:0000256" key="3">
    <source>
        <dbReference type="SAM" id="MobiDB-lite"/>
    </source>
</evidence>
<evidence type="ECO:0000256" key="2">
    <source>
        <dbReference type="ARBA" id="ARBA00022553"/>
    </source>
</evidence>
<evidence type="ECO:0000259" key="4">
    <source>
        <dbReference type="PROSITE" id="PS50003"/>
    </source>
</evidence>
<reference evidence="6" key="2">
    <citation type="submission" date="2025-08" db="UniProtKB">
        <authorList>
            <consortium name="Ensembl"/>
        </authorList>
    </citation>
    <scope>IDENTIFICATION</scope>
</reference>
<dbReference type="eggNOG" id="KOG4047">
    <property type="taxonomic scope" value="Eukaryota"/>
</dbReference>
<dbReference type="STRING" id="7897.ENSLACP00000015658"/>
<evidence type="ECO:0000313" key="6">
    <source>
        <dbReference type="Ensembl" id="ENSLACP00000015658.1"/>
    </source>
</evidence>
<dbReference type="CDD" id="cd01203">
    <property type="entry name" value="PTB_DOK1_DOK2_DOK3"/>
    <property type="match status" value="1"/>
</dbReference>
<dbReference type="InterPro" id="IPR050996">
    <property type="entry name" value="Docking_Protein_DOK"/>
</dbReference>
<dbReference type="EMBL" id="AFYH01063636">
    <property type="status" value="NOT_ANNOTATED_CDS"/>
    <property type="molecule type" value="Genomic_DNA"/>
</dbReference>
<dbReference type="Ensembl" id="ENSLACT00000015766.1">
    <property type="protein sequence ID" value="ENSLACP00000015658.1"/>
    <property type="gene ID" value="ENSLACG00000013784.1"/>
</dbReference>
<comment type="similarity">
    <text evidence="1">Belongs to the DOK family. Type A subfamily.</text>
</comment>
<accession>H3B187</accession>
<dbReference type="HOGENOM" id="CLU_030101_2_0_1"/>
<evidence type="ECO:0000259" key="5">
    <source>
        <dbReference type="PROSITE" id="PS51064"/>
    </source>
</evidence>
<evidence type="ECO:0000313" key="7">
    <source>
        <dbReference type="Proteomes" id="UP000008672"/>
    </source>
</evidence>
<dbReference type="SMART" id="SM01244">
    <property type="entry name" value="IRS"/>
    <property type="match status" value="1"/>
</dbReference>
<dbReference type="InterPro" id="IPR011993">
    <property type="entry name" value="PH-like_dom_sf"/>
</dbReference>
<dbReference type="GO" id="GO:0043410">
    <property type="term" value="P:positive regulation of MAPK cascade"/>
    <property type="evidence" value="ECO:0007669"/>
    <property type="project" value="TreeGrafter"/>
</dbReference>
<dbReference type="PROSITE" id="PS51064">
    <property type="entry name" value="IRS_PTB"/>
    <property type="match status" value="1"/>
</dbReference>
<evidence type="ECO:0000256" key="1">
    <source>
        <dbReference type="ARBA" id="ARBA00010955"/>
    </source>
</evidence>
<keyword evidence="2" id="KW-0597">Phosphoprotein</keyword>
<dbReference type="InterPro" id="IPR037751">
    <property type="entry name" value="Dok1/2/3_PTB"/>
</dbReference>
<dbReference type="Pfam" id="PF00169">
    <property type="entry name" value="PH"/>
    <property type="match status" value="1"/>
</dbReference>
<feature type="region of interest" description="Disordered" evidence="3">
    <location>
        <begin position="335"/>
        <end position="385"/>
    </location>
</feature>
<dbReference type="GeneTree" id="ENSGT00940000159868"/>
<dbReference type="EMBL" id="AFYH01063635">
    <property type="status" value="NOT_ANNOTATED_CDS"/>
    <property type="molecule type" value="Genomic_DNA"/>
</dbReference>
<dbReference type="OMA" id="DWTQKLC"/>
<dbReference type="Proteomes" id="UP000008672">
    <property type="component" value="Unassembled WGS sequence"/>
</dbReference>
<protein>
    <submittedName>
        <fullName evidence="6">Docking protein 2</fullName>
    </submittedName>
</protein>
<proteinExistence type="inferred from homology"/>
<organism evidence="6 7">
    <name type="scientific">Latimeria chalumnae</name>
    <name type="common">Coelacanth</name>
    <dbReference type="NCBI Taxonomy" id="7897"/>
    <lineage>
        <taxon>Eukaryota</taxon>
        <taxon>Metazoa</taxon>
        <taxon>Chordata</taxon>
        <taxon>Craniata</taxon>
        <taxon>Vertebrata</taxon>
        <taxon>Euteleostomi</taxon>
        <taxon>Coelacanthiformes</taxon>
        <taxon>Coelacanthidae</taxon>
        <taxon>Latimeria</taxon>
    </lineage>
</organism>